<protein>
    <recommendedName>
        <fullName evidence="2">DUF4231 domain-containing protein</fullName>
    </recommendedName>
</protein>
<dbReference type="EMBL" id="AAGLUV010000041">
    <property type="protein sequence ID" value="EBP4586542.1"/>
    <property type="molecule type" value="Genomic_DNA"/>
</dbReference>
<dbReference type="AlphaFoldDB" id="A0A5U3IWY3"/>
<dbReference type="Proteomes" id="UP000839610">
    <property type="component" value="Unassembled WGS sequence"/>
</dbReference>
<comment type="caution">
    <text evidence="1">The sequence shown here is derived from an EMBL/GenBank/DDBJ whole genome shotgun (WGS) entry which is preliminary data.</text>
</comment>
<evidence type="ECO:0000313" key="1">
    <source>
        <dbReference type="EMBL" id="EBP4586542.1"/>
    </source>
</evidence>
<proteinExistence type="predicted"/>
<reference evidence="1" key="1">
    <citation type="submission" date="2018-07" db="EMBL/GenBank/DDBJ databases">
        <authorList>
            <consortium name="GenomeTrakr network: Whole genome sequencing for foodborne pathogen traceback"/>
        </authorList>
    </citation>
    <scope>NUCLEOTIDE SEQUENCE [LARGE SCALE GENOMIC DNA]</scope>
    <source>
        <strain evidence="1">FDA00008842</strain>
    </source>
</reference>
<gene>
    <name evidence="1" type="ORF">VH79_25955</name>
</gene>
<name>A0A5U3IWY3_SALER</name>
<evidence type="ECO:0008006" key="2">
    <source>
        <dbReference type="Google" id="ProtNLM"/>
    </source>
</evidence>
<organism evidence="1">
    <name type="scientific">Salmonella enterica</name>
    <name type="common">Salmonella choleraesuis</name>
    <dbReference type="NCBI Taxonomy" id="28901"/>
    <lineage>
        <taxon>Bacteria</taxon>
        <taxon>Pseudomonadati</taxon>
        <taxon>Pseudomonadota</taxon>
        <taxon>Gammaproteobacteria</taxon>
        <taxon>Enterobacterales</taxon>
        <taxon>Enterobacteriaceae</taxon>
        <taxon>Salmonella</taxon>
    </lineage>
</organism>
<sequence>MSRPSDEQKFNLYYNQYLELMVETLNRRFERWLCFLQFLLGSAIFAQSSFGWICGAAVALCAAIQYSWNPGKVASNAKRQSYRYQQLRNNFDNLTSEELSHKIRFIEESDSPPVNALLNPARCRAYIALGWPSPEELTRWEKLMSFFAGGIPR</sequence>
<accession>A0A5U3IWY3</accession>